<gene>
    <name evidence="2" type="ORF">CFK40_14220</name>
</gene>
<dbReference type="Proteomes" id="UP000204391">
    <property type="component" value="Chromosome"/>
</dbReference>
<organism evidence="2 3">
    <name type="scientific">Virgibacillus necropolis</name>
    <dbReference type="NCBI Taxonomy" id="163877"/>
    <lineage>
        <taxon>Bacteria</taxon>
        <taxon>Bacillati</taxon>
        <taxon>Bacillota</taxon>
        <taxon>Bacilli</taxon>
        <taxon>Bacillales</taxon>
        <taxon>Bacillaceae</taxon>
        <taxon>Virgibacillus</taxon>
    </lineage>
</organism>
<dbReference type="Pfam" id="PF20591">
    <property type="entry name" value="DUF6792"/>
    <property type="match status" value="1"/>
</dbReference>
<keyword evidence="3" id="KW-1185">Reference proteome</keyword>
<protein>
    <recommendedName>
        <fullName evidence="1">DUF6792 domain-containing protein</fullName>
    </recommendedName>
</protein>
<accession>A0A221MER4</accession>
<sequence length="75" mass="9103">MEEQIITSWEMRLRLIDIEYKDLEEDEMIERIRRIYIEEYGKELSVNVDVFNSFGSSVFKYDESSYDGTSIHFYT</sequence>
<dbReference type="InterPro" id="IPR046742">
    <property type="entry name" value="DUF6792"/>
</dbReference>
<proteinExistence type="predicted"/>
<evidence type="ECO:0000313" key="2">
    <source>
        <dbReference type="EMBL" id="ASN06090.1"/>
    </source>
</evidence>
<evidence type="ECO:0000259" key="1">
    <source>
        <dbReference type="Pfam" id="PF20591"/>
    </source>
</evidence>
<name>A0A221MER4_9BACI</name>
<dbReference type="KEGG" id="vne:CFK40_14220"/>
<feature type="domain" description="DUF6792" evidence="1">
    <location>
        <begin position="19"/>
        <end position="74"/>
    </location>
</feature>
<reference evidence="2 3" key="1">
    <citation type="journal article" date="2003" name="Int. J. Syst. Evol. Microbiol.">
        <title>Virgibacillus carmonensis sp. nov., Virgibacillus necropolis sp. nov. and Virgibacillus picturae sp. nov., three novel species isolated from deteriorated mural paintings, transfer of the species of the genus salibacillus to Virgibacillus, as Virgibacillus marismortui comb. nov. and Virgibacillus salexigens comb. nov., and emended description of the genus Virgibacillus.</title>
        <authorList>
            <person name="Heyrman J."/>
            <person name="Logan N.A."/>
            <person name="Busse H.J."/>
            <person name="Balcaen A."/>
            <person name="Lebbe L."/>
            <person name="Rodriguez-Diaz M."/>
            <person name="Swings J."/>
            <person name="De Vos P."/>
        </authorList>
    </citation>
    <scope>NUCLEOTIDE SEQUENCE [LARGE SCALE GENOMIC DNA]</scope>
    <source>
        <strain evidence="2 3">LMG 19488</strain>
    </source>
</reference>
<evidence type="ECO:0000313" key="3">
    <source>
        <dbReference type="Proteomes" id="UP000204391"/>
    </source>
</evidence>
<dbReference type="EMBL" id="CP022437">
    <property type="protein sequence ID" value="ASN06090.1"/>
    <property type="molecule type" value="Genomic_DNA"/>
</dbReference>
<dbReference type="AlphaFoldDB" id="A0A221MER4"/>